<gene>
    <name evidence="2" type="ORF">N5C10_00415</name>
</gene>
<dbReference type="RefSeq" id="WP_161420043.1">
    <property type="nucleotide sequence ID" value="NZ_JAOCBE010000001.1"/>
</dbReference>
<reference evidence="2" key="1">
    <citation type="submission" date="2022-09" db="EMBL/GenBank/DDBJ databases">
        <title>Intensive care unit water sources are persistently colonized with multi-drug resistant bacteria and are the site of extensive horizontal gene transfer of antibiotic resistance genes.</title>
        <authorList>
            <person name="Diorio-Toth L."/>
        </authorList>
    </citation>
    <scope>NUCLEOTIDE SEQUENCE</scope>
    <source>
        <strain evidence="2">GD03920</strain>
    </source>
</reference>
<evidence type="ECO:0000259" key="1">
    <source>
        <dbReference type="Pfam" id="PF18623"/>
    </source>
</evidence>
<dbReference type="Proteomes" id="UP001159915">
    <property type="component" value="Unassembled WGS sequence"/>
</dbReference>
<evidence type="ECO:0000313" key="3">
    <source>
        <dbReference type="Proteomes" id="UP001159915"/>
    </source>
</evidence>
<name>A0AA42SLA3_ACIJO</name>
<comment type="caution">
    <text evidence="2">The sequence shown here is derived from an EMBL/GenBank/DDBJ whole genome shotgun (WGS) entry which is preliminary data.</text>
</comment>
<dbReference type="AlphaFoldDB" id="A0AA42SLA3"/>
<dbReference type="EMBL" id="JAOCBE010000001">
    <property type="protein sequence ID" value="MDH0967804.1"/>
    <property type="molecule type" value="Genomic_DNA"/>
</dbReference>
<evidence type="ECO:0000313" key="2">
    <source>
        <dbReference type="EMBL" id="MDH0967804.1"/>
    </source>
</evidence>
<organism evidence="2 3">
    <name type="scientific">Acinetobacter johnsonii</name>
    <dbReference type="NCBI Taxonomy" id="40214"/>
    <lineage>
        <taxon>Bacteria</taxon>
        <taxon>Pseudomonadati</taxon>
        <taxon>Pseudomonadota</taxon>
        <taxon>Gammaproteobacteria</taxon>
        <taxon>Moraxellales</taxon>
        <taxon>Moraxellaceae</taxon>
        <taxon>Acinetobacter</taxon>
    </lineage>
</organism>
<dbReference type="InterPro" id="IPR041419">
    <property type="entry name" value="TnsE_C"/>
</dbReference>
<sequence>MANLPFVCLPEATQYYSATQITHRGKTRFNIKTTMRNSEEKHFFHSKRPIESILLYHYKTPLSRVFPVRLVNHKLTQINLGFLNETNAENSTVNTHPTYRNRPCFSFQYHNPGDALEGWTIQLPKLVLARDLFFSHPYLLRAALFSERYTTDVLVDRDDTEAFHIFVAPNRKITAKDLKDPVFLKKLALILLHPELNQSFLSIYEKTIKNQAQSKAYDFDMDAPILKNIELDADGCIYSDSKIFRIERINSFGNLETGIHKPVKFHFLSQKSFGQAKDILDKNQHTKKQTSQDKSKFDDEANADIDQEITQLKNIVGEIYTIEDLQISLNTSCSEINITRRNTSREALHEDQPFAGGEGEDEGILPGFSIGAENNFTSSTYQDLSKMLKKIEGKGYKVKQIHNKSFIKYGRFRGHKLTNGQNRRFYVNLILDREDNELFYLCEIDTSDGKKNISTLLIPYDVNANKIFLNKTLESFKIAILSQSLSWPKDFINKVCNIQSYIMINHISKKDHVVSNTYHADWAQRILEKWKSIYDSP</sequence>
<protein>
    <submittedName>
        <fullName evidence="2">Tn7-like element transposition protein TnsE</fullName>
    </submittedName>
</protein>
<proteinExistence type="predicted"/>
<feature type="domain" description="TnsE C-terminal" evidence="1">
    <location>
        <begin position="381"/>
        <end position="526"/>
    </location>
</feature>
<dbReference type="Pfam" id="PF18623">
    <property type="entry name" value="TnsE_C"/>
    <property type="match status" value="1"/>
</dbReference>
<accession>A0AA42SLA3</accession>